<proteinExistence type="predicted"/>
<dbReference type="PROSITE" id="PS50103">
    <property type="entry name" value="ZF_C3H1"/>
    <property type="match status" value="1"/>
</dbReference>
<organism evidence="4 5">
    <name type="scientific">Bodo saltans</name>
    <name type="common">Flagellated protozoan</name>
    <dbReference type="NCBI Taxonomy" id="75058"/>
    <lineage>
        <taxon>Eukaryota</taxon>
        <taxon>Discoba</taxon>
        <taxon>Euglenozoa</taxon>
        <taxon>Kinetoplastea</taxon>
        <taxon>Metakinetoplastina</taxon>
        <taxon>Eubodonida</taxon>
        <taxon>Bodonidae</taxon>
        <taxon>Bodo</taxon>
    </lineage>
</organism>
<dbReference type="Proteomes" id="UP000051952">
    <property type="component" value="Unassembled WGS sequence"/>
</dbReference>
<dbReference type="Gene3D" id="4.10.1000.10">
    <property type="entry name" value="Zinc finger, CCCH-type"/>
    <property type="match status" value="1"/>
</dbReference>
<dbReference type="GO" id="GO:0008270">
    <property type="term" value="F:zinc ion binding"/>
    <property type="evidence" value="ECO:0007669"/>
    <property type="project" value="UniProtKB-KW"/>
</dbReference>
<dbReference type="InterPro" id="IPR000571">
    <property type="entry name" value="Znf_CCCH"/>
</dbReference>
<feature type="compositionally biased region" description="Polar residues" evidence="2">
    <location>
        <begin position="360"/>
        <end position="371"/>
    </location>
</feature>
<sequence length="790" mass="83941">MSRNQQHRGSGSYHHSNTDRGATTSERGATETSATTASRGGFQRRNGSPHNNNSNSHVDTGTSATTFRSKGSTKPSFVDKPHHTSSTSHTTNTNNAKTSSQLSSQQPFRRAPLALVATSHHGGAFTSRHNNNNNNAHQTPPPPGPPGSEHAHVNIRSSNGTLWYHNQPYLSKLQPQLNNGSDSNQLPLAILRARSAGQARDASGAQQQPSVNYCRHYLLGQCNRGTMCRFAHLEQHTVVVRESREGKPLRAHSHSSSTSKARRGVGQSPPPPPPPPQLLEDDNNGGWGEDGGNSLGNWEYDQEEGDRVGEDDGGVDCSSSNNFHPLNIRTNFSYLPNSYYYGGGGDEDESNSGNDEFTAPRNSTSNSNYGYQKSVLPMPSSSSSKHNGGVSPLVHNEQQQYSSPTTTTAVTSASALYASSHRPYYHNGPTPSPDASSTSPNASFSHNPYPPTTYTVNVPHHPGGADYSDWVPTLSPGGSVRVHHPYLGAPLALPSSSSAFEHDEASSSGAVDELDQRHGTDGDVSPSPSSAAPHMPARSNTEVFEEDPEVTVVEGRVSSQPPPQRASSDFQSCDDGGEYATTSSLRSTVQQQQPLHPYRSPPSVLPMPSYHLHGTAASVASAGRSPTMSNTTPITSVHASPSCQPSLFSQMPAGYDEEEMDLLMLPSAHVDTVAKFTAQQRAFSLMVGPMAVPAASAIAGGNTGNTTVTPSPEQHYASVTSHPSSLTRYPGASSAGGAVVVGRSGELASSSEQHTPRLGYQQPAGKQSPAVPPTWPAVSPDEELIIKTLW</sequence>
<dbReference type="EMBL" id="CYKH01001631">
    <property type="protein sequence ID" value="CUG88322.1"/>
    <property type="molecule type" value="Genomic_DNA"/>
</dbReference>
<feature type="compositionally biased region" description="Polar residues" evidence="2">
    <location>
        <begin position="317"/>
        <end position="328"/>
    </location>
</feature>
<feature type="region of interest" description="Disordered" evidence="2">
    <location>
        <begin position="421"/>
        <end position="457"/>
    </location>
</feature>
<dbReference type="OrthoDB" id="239411at2759"/>
<feature type="compositionally biased region" description="Pro residues" evidence="2">
    <location>
        <begin position="268"/>
        <end position="277"/>
    </location>
</feature>
<feature type="region of interest" description="Disordered" evidence="2">
    <location>
        <begin position="1"/>
        <end position="107"/>
    </location>
</feature>
<gene>
    <name evidence="4" type="ORF">BSAL_01680</name>
</gene>
<keyword evidence="5" id="KW-1185">Reference proteome</keyword>
<feature type="domain" description="C3H1-type" evidence="3">
    <location>
        <begin position="208"/>
        <end position="235"/>
    </location>
</feature>
<evidence type="ECO:0000313" key="5">
    <source>
        <dbReference type="Proteomes" id="UP000051952"/>
    </source>
</evidence>
<feature type="compositionally biased region" description="Low complexity" evidence="2">
    <location>
        <begin position="84"/>
        <end position="95"/>
    </location>
</feature>
<feature type="zinc finger region" description="C3H1-type" evidence="1">
    <location>
        <begin position="208"/>
        <end position="235"/>
    </location>
</feature>
<protein>
    <recommendedName>
        <fullName evidence="3">C3H1-type domain-containing protein</fullName>
    </recommendedName>
</protein>
<evidence type="ECO:0000259" key="3">
    <source>
        <dbReference type="PROSITE" id="PS50103"/>
    </source>
</evidence>
<feature type="region of interest" description="Disordered" evidence="2">
    <location>
        <begin position="241"/>
        <end position="328"/>
    </location>
</feature>
<feature type="compositionally biased region" description="Polar residues" evidence="2">
    <location>
        <begin position="96"/>
        <end position="107"/>
    </location>
</feature>
<evidence type="ECO:0000313" key="4">
    <source>
        <dbReference type="EMBL" id="CUG88322.1"/>
    </source>
</evidence>
<keyword evidence="1" id="KW-0862">Zinc</keyword>
<feature type="compositionally biased region" description="Polar residues" evidence="2">
    <location>
        <begin position="624"/>
        <end position="645"/>
    </location>
</feature>
<dbReference type="VEuPathDB" id="TriTrypDB:BSAL_01680"/>
<feature type="compositionally biased region" description="Low complexity" evidence="2">
    <location>
        <begin position="525"/>
        <end position="537"/>
    </location>
</feature>
<evidence type="ECO:0000256" key="1">
    <source>
        <dbReference type="PROSITE-ProRule" id="PRU00723"/>
    </source>
</evidence>
<name>A0A0S4JDI8_BODSA</name>
<dbReference type="SMART" id="SM00356">
    <property type="entry name" value="ZnF_C3H1"/>
    <property type="match status" value="1"/>
</dbReference>
<feature type="region of interest" description="Disordered" evidence="2">
    <location>
        <begin position="497"/>
        <end position="645"/>
    </location>
</feature>
<dbReference type="AlphaFoldDB" id="A0A0S4JDI8"/>
<dbReference type="Pfam" id="PF00642">
    <property type="entry name" value="zf-CCCH"/>
    <property type="match status" value="1"/>
</dbReference>
<feature type="region of interest" description="Disordered" evidence="2">
    <location>
        <begin position="704"/>
        <end position="778"/>
    </location>
</feature>
<feature type="compositionally biased region" description="Polar residues" evidence="2">
    <location>
        <begin position="580"/>
        <end position="594"/>
    </location>
</feature>
<reference evidence="5" key="1">
    <citation type="submission" date="2015-09" db="EMBL/GenBank/DDBJ databases">
        <authorList>
            <consortium name="Pathogen Informatics"/>
        </authorList>
    </citation>
    <scope>NUCLEOTIDE SEQUENCE [LARGE SCALE GENOMIC DNA]</scope>
    <source>
        <strain evidence="5">Lake Konstanz</strain>
    </source>
</reference>
<feature type="compositionally biased region" description="Low complexity" evidence="2">
    <location>
        <begin position="731"/>
        <end position="745"/>
    </location>
</feature>
<feature type="region of interest" description="Disordered" evidence="2">
    <location>
        <begin position="122"/>
        <end position="153"/>
    </location>
</feature>
<feature type="compositionally biased region" description="Polar residues" evidence="2">
    <location>
        <begin position="58"/>
        <end position="75"/>
    </location>
</feature>
<feature type="region of interest" description="Disordered" evidence="2">
    <location>
        <begin position="343"/>
        <end position="408"/>
    </location>
</feature>
<evidence type="ECO:0000256" key="2">
    <source>
        <dbReference type="SAM" id="MobiDB-lite"/>
    </source>
</evidence>
<feature type="compositionally biased region" description="Polar residues" evidence="2">
    <location>
        <begin position="1"/>
        <end position="38"/>
    </location>
</feature>
<accession>A0A0S4JDI8</accession>
<keyword evidence="1" id="KW-0863">Zinc-finger</keyword>
<feature type="compositionally biased region" description="Gly residues" evidence="2">
    <location>
        <begin position="285"/>
        <end position="294"/>
    </location>
</feature>
<feature type="compositionally biased region" description="Polar residues" evidence="2">
    <location>
        <begin position="704"/>
        <end position="727"/>
    </location>
</feature>
<keyword evidence="1" id="KW-0479">Metal-binding</keyword>
<feature type="compositionally biased region" description="Low complexity" evidence="2">
    <location>
        <begin position="433"/>
        <end position="457"/>
    </location>
</feature>